<comment type="caution">
    <text evidence="2">The sequence shown here is derived from an EMBL/GenBank/DDBJ whole genome shotgun (WGS) entry which is preliminary data.</text>
</comment>
<dbReference type="EMBL" id="LXQA010628604">
    <property type="protein sequence ID" value="MCI62966.1"/>
    <property type="molecule type" value="Genomic_DNA"/>
</dbReference>
<keyword evidence="3" id="KW-1185">Reference proteome</keyword>
<reference evidence="2 3" key="1">
    <citation type="journal article" date="2018" name="Front. Plant Sci.">
        <title>Red Clover (Trifolium pratense) and Zigzag Clover (T. medium) - A Picture of Genomic Similarities and Differences.</title>
        <authorList>
            <person name="Dluhosova J."/>
            <person name="Istvanek J."/>
            <person name="Nedelnik J."/>
            <person name="Repkova J."/>
        </authorList>
    </citation>
    <scope>NUCLEOTIDE SEQUENCE [LARGE SCALE GENOMIC DNA]</scope>
    <source>
        <strain evidence="3">cv. 10/8</strain>
        <tissue evidence="2">Leaf</tissue>
    </source>
</reference>
<sequence>MSSSLLRTASEEELAVVMGVLFFLIELALGGECGFLFLFMVVGF</sequence>
<evidence type="ECO:0000313" key="3">
    <source>
        <dbReference type="Proteomes" id="UP000265520"/>
    </source>
</evidence>
<feature type="non-terminal residue" evidence="2">
    <location>
        <position position="44"/>
    </location>
</feature>
<keyword evidence="1" id="KW-0812">Transmembrane</keyword>
<keyword evidence="1" id="KW-1133">Transmembrane helix</keyword>
<dbReference type="AlphaFoldDB" id="A0A392TS58"/>
<protein>
    <submittedName>
        <fullName evidence="2">Uncharacterized protein</fullName>
    </submittedName>
</protein>
<name>A0A392TS58_9FABA</name>
<keyword evidence="1" id="KW-0472">Membrane</keyword>
<evidence type="ECO:0000313" key="2">
    <source>
        <dbReference type="EMBL" id="MCI62966.1"/>
    </source>
</evidence>
<accession>A0A392TS58</accession>
<organism evidence="2 3">
    <name type="scientific">Trifolium medium</name>
    <dbReference type="NCBI Taxonomy" id="97028"/>
    <lineage>
        <taxon>Eukaryota</taxon>
        <taxon>Viridiplantae</taxon>
        <taxon>Streptophyta</taxon>
        <taxon>Embryophyta</taxon>
        <taxon>Tracheophyta</taxon>
        <taxon>Spermatophyta</taxon>
        <taxon>Magnoliopsida</taxon>
        <taxon>eudicotyledons</taxon>
        <taxon>Gunneridae</taxon>
        <taxon>Pentapetalae</taxon>
        <taxon>rosids</taxon>
        <taxon>fabids</taxon>
        <taxon>Fabales</taxon>
        <taxon>Fabaceae</taxon>
        <taxon>Papilionoideae</taxon>
        <taxon>50 kb inversion clade</taxon>
        <taxon>NPAAA clade</taxon>
        <taxon>Hologalegina</taxon>
        <taxon>IRL clade</taxon>
        <taxon>Trifolieae</taxon>
        <taxon>Trifolium</taxon>
    </lineage>
</organism>
<feature type="transmembrane region" description="Helical" evidence="1">
    <location>
        <begin position="20"/>
        <end position="42"/>
    </location>
</feature>
<dbReference type="Proteomes" id="UP000265520">
    <property type="component" value="Unassembled WGS sequence"/>
</dbReference>
<proteinExistence type="predicted"/>
<evidence type="ECO:0000256" key="1">
    <source>
        <dbReference type="SAM" id="Phobius"/>
    </source>
</evidence>